<dbReference type="OrthoDB" id="4695618at2"/>
<dbReference type="EMBL" id="NGFO01000007">
    <property type="protein sequence ID" value="OUC79366.1"/>
    <property type="molecule type" value="Genomic_DNA"/>
</dbReference>
<feature type="region of interest" description="Disordered" evidence="8">
    <location>
        <begin position="1"/>
        <end position="27"/>
    </location>
</feature>
<feature type="transmembrane region" description="Helical" evidence="7">
    <location>
        <begin position="220"/>
        <end position="240"/>
    </location>
</feature>
<dbReference type="PANTHER" id="PTHR43163:SF6">
    <property type="entry name" value="DIPEPTIDE TRANSPORT SYSTEM PERMEASE PROTEIN DPPB-RELATED"/>
    <property type="match status" value="1"/>
</dbReference>
<dbReference type="InterPro" id="IPR000515">
    <property type="entry name" value="MetI-like"/>
</dbReference>
<dbReference type="PROSITE" id="PS50928">
    <property type="entry name" value="ABC_TM1"/>
    <property type="match status" value="1"/>
</dbReference>
<feature type="transmembrane region" description="Helical" evidence="7">
    <location>
        <begin position="175"/>
        <end position="200"/>
    </location>
</feature>
<keyword evidence="4 7" id="KW-0812">Transmembrane</keyword>
<dbReference type="CDD" id="cd06261">
    <property type="entry name" value="TM_PBP2"/>
    <property type="match status" value="1"/>
</dbReference>
<proteinExistence type="inferred from homology"/>
<dbReference type="Gene3D" id="1.10.3720.10">
    <property type="entry name" value="MetI-like"/>
    <property type="match status" value="1"/>
</dbReference>
<gene>
    <name evidence="10" type="ORF">CA982_07855</name>
</gene>
<evidence type="ECO:0000256" key="1">
    <source>
        <dbReference type="ARBA" id="ARBA00004651"/>
    </source>
</evidence>
<keyword evidence="6 7" id="KW-0472">Membrane</keyword>
<dbReference type="PANTHER" id="PTHR43163">
    <property type="entry name" value="DIPEPTIDE TRANSPORT SYSTEM PERMEASE PROTEIN DPPB-RELATED"/>
    <property type="match status" value="1"/>
</dbReference>
<dbReference type="InterPro" id="IPR045621">
    <property type="entry name" value="BPD_transp_1_N"/>
</dbReference>
<reference evidence="10 11" key="1">
    <citation type="submission" date="2017-05" db="EMBL/GenBank/DDBJ databases">
        <title>Biotechnological potential of actinobacteria isolated from South African environments.</title>
        <authorList>
            <person name="Le Roes-Hill M."/>
            <person name="Prins A."/>
            <person name="Durrell K.A."/>
        </authorList>
    </citation>
    <scope>NUCLEOTIDE SEQUENCE [LARGE SCALE GENOMIC DNA]</scope>
    <source>
        <strain evidence="10">BS2</strain>
    </source>
</reference>
<keyword evidence="11" id="KW-1185">Reference proteome</keyword>
<feature type="domain" description="ABC transmembrane type-1" evidence="9">
    <location>
        <begin position="136"/>
        <end position="347"/>
    </location>
</feature>
<feature type="transmembrane region" description="Helical" evidence="7">
    <location>
        <begin position="278"/>
        <end position="304"/>
    </location>
</feature>
<evidence type="ECO:0000256" key="2">
    <source>
        <dbReference type="ARBA" id="ARBA00022448"/>
    </source>
</evidence>
<dbReference type="InterPro" id="IPR035906">
    <property type="entry name" value="MetI-like_sf"/>
</dbReference>
<organism evidence="10 11">
    <name type="scientific">Gordonia lacunae</name>
    <dbReference type="NCBI Taxonomy" id="417102"/>
    <lineage>
        <taxon>Bacteria</taxon>
        <taxon>Bacillati</taxon>
        <taxon>Actinomycetota</taxon>
        <taxon>Actinomycetes</taxon>
        <taxon>Mycobacteriales</taxon>
        <taxon>Gordoniaceae</taxon>
        <taxon>Gordonia</taxon>
    </lineage>
</organism>
<protein>
    <submittedName>
        <fullName evidence="10">ABC transporter permease</fullName>
    </submittedName>
</protein>
<evidence type="ECO:0000256" key="3">
    <source>
        <dbReference type="ARBA" id="ARBA00022475"/>
    </source>
</evidence>
<evidence type="ECO:0000313" key="10">
    <source>
        <dbReference type="EMBL" id="OUC79366.1"/>
    </source>
</evidence>
<dbReference type="Pfam" id="PF00528">
    <property type="entry name" value="BPD_transp_1"/>
    <property type="match status" value="1"/>
</dbReference>
<name>A0A243QC96_9ACTN</name>
<feature type="transmembrane region" description="Helical" evidence="7">
    <location>
        <begin position="324"/>
        <end position="347"/>
    </location>
</feature>
<dbReference type="STRING" id="417102.CA982_07855"/>
<dbReference type="GO" id="GO:0055085">
    <property type="term" value="P:transmembrane transport"/>
    <property type="evidence" value="ECO:0007669"/>
    <property type="project" value="InterPro"/>
</dbReference>
<comment type="caution">
    <text evidence="10">The sequence shown here is derived from an EMBL/GenBank/DDBJ whole genome shotgun (WGS) entry which is preliminary data.</text>
</comment>
<evidence type="ECO:0000313" key="11">
    <source>
        <dbReference type="Proteomes" id="UP000194632"/>
    </source>
</evidence>
<comment type="subcellular location">
    <subcellularLocation>
        <location evidence="1 7">Cell membrane</location>
        <topology evidence="1 7">Multi-pass membrane protein</topology>
    </subcellularLocation>
</comment>
<dbReference type="SUPFAM" id="SSF161098">
    <property type="entry name" value="MetI-like"/>
    <property type="match status" value="1"/>
</dbReference>
<feature type="transmembrane region" description="Helical" evidence="7">
    <location>
        <begin position="140"/>
        <end position="163"/>
    </location>
</feature>
<dbReference type="GO" id="GO:0005886">
    <property type="term" value="C:plasma membrane"/>
    <property type="evidence" value="ECO:0007669"/>
    <property type="project" value="UniProtKB-SubCell"/>
</dbReference>
<dbReference type="Proteomes" id="UP000194632">
    <property type="component" value="Unassembled WGS sequence"/>
</dbReference>
<dbReference type="RefSeq" id="WP_086534781.1">
    <property type="nucleotide sequence ID" value="NZ_NGFO01000007.1"/>
</dbReference>
<evidence type="ECO:0000256" key="5">
    <source>
        <dbReference type="ARBA" id="ARBA00022989"/>
    </source>
</evidence>
<evidence type="ECO:0000256" key="6">
    <source>
        <dbReference type="ARBA" id="ARBA00023136"/>
    </source>
</evidence>
<comment type="similarity">
    <text evidence="7">Belongs to the binding-protein-dependent transport system permease family.</text>
</comment>
<keyword evidence="2 7" id="KW-0813">Transport</keyword>
<keyword evidence="5 7" id="KW-1133">Transmembrane helix</keyword>
<evidence type="ECO:0000256" key="4">
    <source>
        <dbReference type="ARBA" id="ARBA00022692"/>
    </source>
</evidence>
<evidence type="ECO:0000256" key="7">
    <source>
        <dbReference type="RuleBase" id="RU363032"/>
    </source>
</evidence>
<evidence type="ECO:0000256" key="8">
    <source>
        <dbReference type="SAM" id="MobiDB-lite"/>
    </source>
</evidence>
<dbReference type="AlphaFoldDB" id="A0A243QC96"/>
<sequence>MTTTLLEKRTDPGVPGSRTPEAAGRPATRWNTLRRTARRHRLALRIAGRVLLLVPVLFVISVLVFLLGKASPGDPIKAALHGVLPPDAVADLQRAYGLDEGVVVQYLTWVSSLFTDGGGRSIINGSVVFDTLGTAFGNTLILTAAAVVLSVVFGVLIGTIAALNHNRFVDRAIMLLVQIGSNLSVYWFGLVLIWLFALEWKVLPATGMRDAGGDGGVGDLLHHLILPAFSAALISMLILARFARAGVIESLESDYVRTLRSQGLPRWRILTKHVGRNVAPLIVTTTGLEIGTLLSGAVFVEFVFSWPGVGTDLMNAISAHDFPVIQGGVMLVTVVFVIVNLATDIVADLLDPRLRN</sequence>
<dbReference type="Pfam" id="PF19300">
    <property type="entry name" value="BPD_transp_1_N"/>
    <property type="match status" value="1"/>
</dbReference>
<accession>A0A243QC96</accession>
<feature type="compositionally biased region" description="Basic and acidic residues" evidence="8">
    <location>
        <begin position="1"/>
        <end position="11"/>
    </location>
</feature>
<feature type="transmembrane region" description="Helical" evidence="7">
    <location>
        <begin position="42"/>
        <end position="67"/>
    </location>
</feature>
<evidence type="ECO:0000259" key="9">
    <source>
        <dbReference type="PROSITE" id="PS50928"/>
    </source>
</evidence>
<keyword evidence="3" id="KW-1003">Cell membrane</keyword>